<dbReference type="SUPFAM" id="SSF56327">
    <property type="entry name" value="LDH C-terminal domain-like"/>
    <property type="match status" value="1"/>
</dbReference>
<dbReference type="Gene3D" id="3.40.50.720">
    <property type="entry name" value="NAD(P)-binding Rossmann-like Domain"/>
    <property type="match status" value="1"/>
</dbReference>
<feature type="binding site" evidence="3">
    <location>
        <begin position="123"/>
        <end position="125"/>
    </location>
    <ligand>
        <name>NAD(+)</name>
        <dbReference type="ChEBI" id="CHEBI:57540"/>
    </ligand>
</feature>
<proteinExistence type="inferred from homology"/>
<dbReference type="Proteomes" id="UP000718821">
    <property type="component" value="Unassembled WGS sequence"/>
</dbReference>
<accession>A0A938X0D1</accession>
<dbReference type="AlphaFoldDB" id="A0A938X0D1"/>
<dbReference type="InterPro" id="IPR001236">
    <property type="entry name" value="Lactate/malate_DH_N"/>
</dbReference>
<dbReference type="InterPro" id="IPR036291">
    <property type="entry name" value="NAD(P)-bd_dom_sf"/>
</dbReference>
<dbReference type="InterPro" id="IPR022383">
    <property type="entry name" value="Lactate/malate_DH_C"/>
</dbReference>
<evidence type="ECO:0000256" key="4">
    <source>
        <dbReference type="RuleBase" id="RU003369"/>
    </source>
</evidence>
<evidence type="ECO:0000259" key="6">
    <source>
        <dbReference type="Pfam" id="PF02866"/>
    </source>
</evidence>
<feature type="active site" description="Proton acceptor" evidence="2">
    <location>
        <position position="180"/>
    </location>
</feature>
<dbReference type="RefSeq" id="WP_239457571.1">
    <property type="nucleotide sequence ID" value="NZ_JACLYU010000011.1"/>
</dbReference>
<dbReference type="PIRSF" id="PIRSF000102">
    <property type="entry name" value="Lac_mal_DH"/>
    <property type="match status" value="1"/>
</dbReference>
<dbReference type="Gene3D" id="3.90.110.10">
    <property type="entry name" value="Lactate dehydrogenase/glycoside hydrolase, family 4, C-terminal"/>
    <property type="match status" value="1"/>
</dbReference>
<sequence>MTIGPVRIGIVGTGHVGPHVAYSLMMQGIADEVHLCDVNDSKVTAEAQDLNDASVFAPHRVRVWNHHTDYEALASCDVIVNAAGHVTLSSKDRDGELYATARMVRTFVGRIAAAGFTGFWVNVTNPNDVVTREIHRLSGLPASHVMGTGTCLDSARLRSAIALATDVAPESIVAYMLGEHGFSEIPAWSAVSFAGKPLAQLAASDPDRYGFDKAELSEQALRGGYWCYTGKHCTEYAIANSAARIVRAIVHDEHVVLPVCTYLDGEYGQRGLFISVPAMVSAQGVGPVTELTLTEEEQAGFAASCDKVRANYAKLPPFAVEDARRVPVTIPADPAHDDVYARGGFIGIACGPEVFPSDPQAAR</sequence>
<evidence type="ECO:0000313" key="8">
    <source>
        <dbReference type="Proteomes" id="UP000718821"/>
    </source>
</evidence>
<dbReference type="GO" id="GO:0004459">
    <property type="term" value="F:L-lactate dehydrogenase (NAD+) activity"/>
    <property type="evidence" value="ECO:0007669"/>
    <property type="project" value="TreeGrafter"/>
</dbReference>
<dbReference type="PANTHER" id="PTHR43128">
    <property type="entry name" value="L-2-HYDROXYCARBOXYLATE DEHYDROGENASE (NAD(P)(+))"/>
    <property type="match status" value="1"/>
</dbReference>
<dbReference type="Pfam" id="PF00056">
    <property type="entry name" value="Ldh_1_N"/>
    <property type="match status" value="1"/>
</dbReference>
<dbReference type="InterPro" id="IPR001557">
    <property type="entry name" value="L-lactate/malate_DH"/>
</dbReference>
<keyword evidence="4" id="KW-0560">Oxidoreductase</keyword>
<gene>
    <name evidence="7" type="ORF">H7U32_06410</name>
</gene>
<feature type="domain" description="Lactate/malate dehydrogenase N-terminal" evidence="5">
    <location>
        <begin position="6"/>
        <end position="147"/>
    </location>
</feature>
<evidence type="ECO:0000256" key="1">
    <source>
        <dbReference type="ARBA" id="ARBA00006054"/>
    </source>
</evidence>
<dbReference type="PRINTS" id="PR00086">
    <property type="entry name" value="LLDHDRGNASE"/>
</dbReference>
<feature type="domain" description="Lactate/malate dehydrogenase C-terminal" evidence="6">
    <location>
        <begin position="150"/>
        <end position="313"/>
    </location>
</feature>
<dbReference type="EMBL" id="JACLYU010000011">
    <property type="protein sequence ID" value="MBM6699942.1"/>
    <property type="molecule type" value="Genomic_DNA"/>
</dbReference>
<evidence type="ECO:0000256" key="2">
    <source>
        <dbReference type="PIRSR" id="PIRSR000102-1"/>
    </source>
</evidence>
<dbReference type="SUPFAM" id="SSF51735">
    <property type="entry name" value="NAD(P)-binding Rossmann-fold domains"/>
    <property type="match status" value="1"/>
</dbReference>
<evidence type="ECO:0000313" key="7">
    <source>
        <dbReference type="EMBL" id="MBM6699942.1"/>
    </source>
</evidence>
<feature type="binding site" evidence="3">
    <location>
        <position position="37"/>
    </location>
    <ligand>
        <name>NAD(+)</name>
        <dbReference type="ChEBI" id="CHEBI:57540"/>
    </ligand>
</feature>
<comment type="similarity">
    <text evidence="1">Belongs to the LDH/MDH superfamily. LDH family.</text>
</comment>
<reference evidence="7" key="1">
    <citation type="submission" date="2020-08" db="EMBL/GenBank/DDBJ databases">
        <authorList>
            <person name="Cejkova D."/>
            <person name="Kubasova T."/>
            <person name="Jahodarova E."/>
            <person name="Rychlik I."/>
        </authorList>
    </citation>
    <scope>NUCLEOTIDE SEQUENCE</scope>
    <source>
        <strain evidence="7">An836</strain>
    </source>
</reference>
<name>A0A938X0D1_9BIFI</name>
<evidence type="ECO:0000256" key="3">
    <source>
        <dbReference type="PIRSR" id="PIRSR000102-3"/>
    </source>
</evidence>
<dbReference type="CDD" id="cd05291">
    <property type="entry name" value="HicDH_like"/>
    <property type="match status" value="1"/>
</dbReference>
<dbReference type="GO" id="GO:0006089">
    <property type="term" value="P:lactate metabolic process"/>
    <property type="evidence" value="ECO:0007669"/>
    <property type="project" value="TreeGrafter"/>
</dbReference>
<feature type="binding site" evidence="3">
    <location>
        <begin position="12"/>
        <end position="17"/>
    </location>
    <ligand>
        <name>NAD(+)</name>
        <dbReference type="ChEBI" id="CHEBI:57540"/>
    </ligand>
</feature>
<dbReference type="PANTHER" id="PTHR43128:SF31">
    <property type="entry name" value="L-LACTATE DEHYDROGENASE"/>
    <property type="match status" value="1"/>
</dbReference>
<comment type="caution">
    <text evidence="7">The sequence shown here is derived from an EMBL/GenBank/DDBJ whole genome shotgun (WGS) entry which is preliminary data.</text>
</comment>
<organism evidence="7 8">
    <name type="scientific">Bifidobacterium pullorum subsp. saeculare</name>
    <dbReference type="NCBI Taxonomy" id="78257"/>
    <lineage>
        <taxon>Bacteria</taxon>
        <taxon>Bacillati</taxon>
        <taxon>Actinomycetota</taxon>
        <taxon>Actinomycetes</taxon>
        <taxon>Bifidobacteriales</taxon>
        <taxon>Bifidobacteriaceae</taxon>
        <taxon>Bifidobacterium</taxon>
    </lineage>
</organism>
<evidence type="ECO:0000259" key="5">
    <source>
        <dbReference type="Pfam" id="PF00056"/>
    </source>
</evidence>
<dbReference type="InterPro" id="IPR015955">
    <property type="entry name" value="Lactate_DH/Glyco_Ohase_4_C"/>
</dbReference>
<dbReference type="Pfam" id="PF02866">
    <property type="entry name" value="Ldh_1_C"/>
    <property type="match status" value="1"/>
</dbReference>
<keyword evidence="8" id="KW-1185">Reference proteome</keyword>
<keyword evidence="3" id="KW-0520">NAD</keyword>
<reference evidence="7" key="2">
    <citation type="journal article" date="2021" name="Sci. Rep.">
        <title>The distribution of antibiotic resistance genes in chicken gut microbiota commensals.</title>
        <authorList>
            <person name="Juricova H."/>
            <person name="Matiasovicova J."/>
            <person name="Kubasova T."/>
            <person name="Cejkova D."/>
            <person name="Rychlik I."/>
        </authorList>
    </citation>
    <scope>NUCLEOTIDE SEQUENCE</scope>
    <source>
        <strain evidence="7">An836</strain>
    </source>
</reference>
<protein>
    <submittedName>
        <fullName evidence="7">L-lactate dehydrogenase</fullName>
    </submittedName>
</protein>